<name>A0ABY6NS55_9FLAO</name>
<keyword evidence="1" id="KW-0732">Signal</keyword>
<protein>
    <recommendedName>
        <fullName evidence="4">Fibronectin type-III domain-containing protein</fullName>
    </recommendedName>
</protein>
<reference evidence="2" key="1">
    <citation type="submission" date="2021-02" db="EMBL/GenBank/DDBJ databases">
        <title>Salinimicrobium sp. nov. isolated from seawater in Tongyeong, Republic of Korea.</title>
        <authorList>
            <person name="Lee S.-J."/>
        </authorList>
    </citation>
    <scope>NUCLEOTIDE SEQUENCE</scope>
    <source>
        <strain evidence="2">HN-2-9-2</strain>
    </source>
</reference>
<evidence type="ECO:0008006" key="4">
    <source>
        <dbReference type="Google" id="ProtNLM"/>
    </source>
</evidence>
<dbReference type="PROSITE" id="PS51257">
    <property type="entry name" value="PROKAR_LIPOPROTEIN"/>
    <property type="match status" value="1"/>
</dbReference>
<keyword evidence="3" id="KW-1185">Reference proteome</keyword>
<dbReference type="Proteomes" id="UP001163981">
    <property type="component" value="Chromosome"/>
</dbReference>
<evidence type="ECO:0000256" key="1">
    <source>
        <dbReference type="SAM" id="SignalP"/>
    </source>
</evidence>
<dbReference type="Gene3D" id="2.60.40.10">
    <property type="entry name" value="Immunoglobulins"/>
    <property type="match status" value="1"/>
</dbReference>
<dbReference type="RefSeq" id="WP_265164136.1">
    <property type="nucleotide sequence ID" value="NZ_CP069620.1"/>
</dbReference>
<feature type="signal peptide" evidence="1">
    <location>
        <begin position="1"/>
        <end position="20"/>
    </location>
</feature>
<dbReference type="InterPro" id="IPR013783">
    <property type="entry name" value="Ig-like_fold"/>
</dbReference>
<proteinExistence type="predicted"/>
<dbReference type="EMBL" id="CP069620">
    <property type="protein sequence ID" value="UZH55735.1"/>
    <property type="molecule type" value="Genomic_DNA"/>
</dbReference>
<sequence>MKNSLHKFVFMFMSFSFFMACDSDDGTREPQLPEVVTLSGESEAVITHTSVQISGTLMGDASDIQSYGVVWSTNPNPTLDDNVALPEGQTTPVSMKKSNNRQSEDPFVVKIEDLNPGINYYFRTFATNEAGTAYGEQLSLETHNLAGSKWELTYHHEEDVSWVAHVEFYEDGTAFYTEPAVPGVYDLWGEWSMEDNLLTYDMIPDNEGENYILTGELQENEMSGTYTFNTTEGMTNRPWTGFLLEE</sequence>
<evidence type="ECO:0000313" key="3">
    <source>
        <dbReference type="Proteomes" id="UP001163981"/>
    </source>
</evidence>
<evidence type="ECO:0000313" key="2">
    <source>
        <dbReference type="EMBL" id="UZH55735.1"/>
    </source>
</evidence>
<organism evidence="2 3">
    <name type="scientific">Salinimicrobium tongyeongense</name>
    <dbReference type="NCBI Taxonomy" id="2809707"/>
    <lineage>
        <taxon>Bacteria</taxon>
        <taxon>Pseudomonadati</taxon>
        <taxon>Bacteroidota</taxon>
        <taxon>Flavobacteriia</taxon>
        <taxon>Flavobacteriales</taxon>
        <taxon>Flavobacteriaceae</taxon>
        <taxon>Salinimicrobium</taxon>
    </lineage>
</organism>
<feature type="chain" id="PRO_5045740180" description="Fibronectin type-III domain-containing protein" evidence="1">
    <location>
        <begin position="21"/>
        <end position="246"/>
    </location>
</feature>
<accession>A0ABY6NS55</accession>
<gene>
    <name evidence="2" type="ORF">JRG66_02280</name>
</gene>